<reference evidence="2 3" key="1">
    <citation type="submission" date="2015-04" db="EMBL/GenBank/DDBJ databases">
        <title>Complete genome sequence of Schizopora paradoxa KUC8140, a cosmopolitan wood degrader in East Asia.</title>
        <authorList>
            <consortium name="DOE Joint Genome Institute"/>
            <person name="Min B."/>
            <person name="Park H."/>
            <person name="Jang Y."/>
            <person name="Kim J.-J."/>
            <person name="Kim K.H."/>
            <person name="Pangilinan J."/>
            <person name="Lipzen A."/>
            <person name="Riley R."/>
            <person name="Grigoriev I.V."/>
            <person name="Spatafora J.W."/>
            <person name="Choi I.-G."/>
        </authorList>
    </citation>
    <scope>NUCLEOTIDE SEQUENCE [LARGE SCALE GENOMIC DNA]</scope>
    <source>
        <strain evidence="2 3">KUC8140</strain>
    </source>
</reference>
<dbReference type="InParanoid" id="A0A0H2RKV8"/>
<evidence type="ECO:0000313" key="3">
    <source>
        <dbReference type="Proteomes" id="UP000053477"/>
    </source>
</evidence>
<feature type="region of interest" description="Disordered" evidence="1">
    <location>
        <begin position="272"/>
        <end position="387"/>
    </location>
</feature>
<feature type="compositionally biased region" description="Basic and acidic residues" evidence="1">
    <location>
        <begin position="26"/>
        <end position="38"/>
    </location>
</feature>
<feature type="compositionally biased region" description="Polar residues" evidence="1">
    <location>
        <begin position="451"/>
        <end position="460"/>
    </location>
</feature>
<dbReference type="Proteomes" id="UP000053477">
    <property type="component" value="Unassembled WGS sequence"/>
</dbReference>
<evidence type="ECO:0000256" key="1">
    <source>
        <dbReference type="SAM" id="MobiDB-lite"/>
    </source>
</evidence>
<feature type="compositionally biased region" description="Low complexity" evidence="1">
    <location>
        <begin position="159"/>
        <end position="175"/>
    </location>
</feature>
<feature type="compositionally biased region" description="Basic residues" evidence="1">
    <location>
        <begin position="364"/>
        <end position="380"/>
    </location>
</feature>
<gene>
    <name evidence="2" type="ORF">SCHPADRAFT_905285</name>
</gene>
<name>A0A0H2RKV8_9AGAM</name>
<protein>
    <submittedName>
        <fullName evidence="2">Uncharacterized protein</fullName>
    </submittedName>
</protein>
<feature type="compositionally biased region" description="Low complexity" evidence="1">
    <location>
        <begin position="306"/>
        <end position="335"/>
    </location>
</feature>
<feature type="compositionally biased region" description="Polar residues" evidence="1">
    <location>
        <begin position="110"/>
        <end position="124"/>
    </location>
</feature>
<evidence type="ECO:0000313" key="2">
    <source>
        <dbReference type="EMBL" id="KLO12272.1"/>
    </source>
</evidence>
<feature type="region of interest" description="Disordered" evidence="1">
    <location>
        <begin position="434"/>
        <end position="462"/>
    </location>
</feature>
<keyword evidence="3" id="KW-1185">Reference proteome</keyword>
<dbReference type="EMBL" id="KQ085981">
    <property type="protein sequence ID" value="KLO12272.1"/>
    <property type="molecule type" value="Genomic_DNA"/>
</dbReference>
<feature type="compositionally biased region" description="Low complexity" evidence="1">
    <location>
        <begin position="72"/>
        <end position="102"/>
    </location>
</feature>
<feature type="compositionally biased region" description="Pro residues" evidence="1">
    <location>
        <begin position="441"/>
        <end position="450"/>
    </location>
</feature>
<accession>A0A0H2RKV8</accession>
<feature type="compositionally biased region" description="Basic residues" evidence="1">
    <location>
        <begin position="293"/>
        <end position="303"/>
    </location>
</feature>
<feature type="region of interest" description="Disordered" evidence="1">
    <location>
        <begin position="72"/>
        <end position="143"/>
    </location>
</feature>
<feature type="region of interest" description="Disordered" evidence="1">
    <location>
        <begin position="159"/>
        <end position="182"/>
    </location>
</feature>
<feature type="region of interest" description="Disordered" evidence="1">
    <location>
        <begin position="24"/>
        <end position="59"/>
    </location>
</feature>
<organism evidence="2 3">
    <name type="scientific">Schizopora paradoxa</name>
    <dbReference type="NCBI Taxonomy" id="27342"/>
    <lineage>
        <taxon>Eukaryota</taxon>
        <taxon>Fungi</taxon>
        <taxon>Dikarya</taxon>
        <taxon>Basidiomycota</taxon>
        <taxon>Agaricomycotina</taxon>
        <taxon>Agaricomycetes</taxon>
        <taxon>Hymenochaetales</taxon>
        <taxon>Schizoporaceae</taxon>
        <taxon>Schizopora</taxon>
    </lineage>
</organism>
<proteinExistence type="predicted"/>
<sequence>MASNAPSRPASSVYTMRSYSSTFLSRKSDGDKDNEPVKVIRTGRGGRGNIRKQKPKARALGVQNSLSIMSFASSSTATSSTTQSSFSSLATPSDRSSIISISARHKDATSVKSFKTSALSTSDGSDMEDAPRHTGADPPSTLLSVVPRSVHSLILRIPSSSSSRSVSPHPDSPVDQAYPQPYEGFPNEEIPETEYATTLGRDCSAVFQGPQTRIGRGGPGSFKKIISALEPGAYKGPEHPGTSAIVEQEENRRVILERNLLEHSLVEGMLLYSSGRGGTGNITDQRKLENQRRSRIVIRRKKNRDSTSSTSSKSSTSSTSEENTTSAPSSPASSRTARRHSLSPTRPSPTSPEGPVTPDATEKVKRKGFKRLFRRTKGKKRVDAEISPQEESVSEAVISIGFEESPTDIREEDERSVRRFIIPIPIDTSDATIRTPQISPKLPPTVPLPETPSSASSYGDDNTHEYIAGGEVFEVIIEEEEEEEQTSAVETRPSELFADDEGENDDDVITPMDELNDREFLDVILSTFPTEFPGDRDAYDDEDGVGVADYDPELHDLQQRSSALSMQEARQEVLSDSEKEVKTLTHSRTRAKSLSSLISNSAQNVAVQDLRRPLPPIPVVRISQHN</sequence>
<dbReference type="AlphaFoldDB" id="A0A0H2RKV8"/>